<evidence type="ECO:0000256" key="7">
    <source>
        <dbReference type="ARBA" id="ARBA00023158"/>
    </source>
</evidence>
<dbReference type="InterPro" id="IPR024970">
    <property type="entry name" value="Maelstrom"/>
</dbReference>
<evidence type="ECO:0000313" key="14">
    <source>
        <dbReference type="RefSeq" id="XP_017883946.1"/>
    </source>
</evidence>
<dbReference type="KEGG" id="ccal:108624470"/>
<keyword evidence="5" id="KW-0221">Differentiation</keyword>
<dbReference type="GO" id="GO:0005634">
    <property type="term" value="C:nucleus"/>
    <property type="evidence" value="ECO:0007669"/>
    <property type="project" value="UniProtKB-SubCell"/>
</dbReference>
<dbReference type="GeneID" id="108624470"/>
<comment type="similarity">
    <text evidence="3">Belongs to the maelstrom family.</text>
</comment>
<dbReference type="AlphaFoldDB" id="A0AAJ7IX74"/>
<evidence type="ECO:0000256" key="4">
    <source>
        <dbReference type="ARBA" id="ARBA00022490"/>
    </source>
</evidence>
<evidence type="ECO:0000256" key="2">
    <source>
        <dbReference type="ARBA" id="ARBA00004496"/>
    </source>
</evidence>
<keyword evidence="8" id="KW-0539">Nucleus</keyword>
<dbReference type="GO" id="GO:0007140">
    <property type="term" value="P:male meiotic nuclear division"/>
    <property type="evidence" value="ECO:0007669"/>
    <property type="project" value="TreeGrafter"/>
</dbReference>
<dbReference type="KEGG" id="ccal:108624477"/>
<reference evidence="12 13" key="1">
    <citation type="submission" date="2025-04" db="UniProtKB">
        <authorList>
            <consortium name="RefSeq"/>
        </authorList>
    </citation>
    <scope>IDENTIFICATION</scope>
    <source>
        <tissue evidence="12 13">Whole body</tissue>
    </source>
</reference>
<evidence type="ECO:0000259" key="10">
    <source>
        <dbReference type="Pfam" id="PF13017"/>
    </source>
</evidence>
<dbReference type="InterPro" id="IPR039259">
    <property type="entry name" value="Protein_maelstrom"/>
</dbReference>
<evidence type="ECO:0000313" key="11">
    <source>
        <dbReference type="Proteomes" id="UP000694925"/>
    </source>
</evidence>
<dbReference type="GO" id="GO:0007283">
    <property type="term" value="P:spermatogenesis"/>
    <property type="evidence" value="ECO:0007669"/>
    <property type="project" value="TreeGrafter"/>
</dbReference>
<evidence type="ECO:0000256" key="9">
    <source>
        <dbReference type="SAM" id="MobiDB-lite"/>
    </source>
</evidence>
<keyword evidence="6" id="KW-0238">DNA-binding</keyword>
<evidence type="ECO:0000313" key="13">
    <source>
        <dbReference type="RefSeq" id="XP_017879321.1"/>
    </source>
</evidence>
<dbReference type="GO" id="GO:0043186">
    <property type="term" value="C:P granule"/>
    <property type="evidence" value="ECO:0007669"/>
    <property type="project" value="TreeGrafter"/>
</dbReference>
<proteinExistence type="inferred from homology"/>
<dbReference type="GeneID" id="108627279"/>
<dbReference type="RefSeq" id="XP_017879308.1">
    <property type="nucleotide sequence ID" value="XM_018023819.1"/>
</dbReference>
<evidence type="ECO:0000256" key="1">
    <source>
        <dbReference type="ARBA" id="ARBA00004123"/>
    </source>
</evidence>
<comment type="subcellular location">
    <subcellularLocation>
        <location evidence="2">Cytoplasm</location>
    </subcellularLocation>
    <subcellularLocation>
        <location evidence="1">Nucleus</location>
    </subcellularLocation>
</comment>
<name>A0AAJ7IX74_9HYME</name>
<gene>
    <name evidence="12" type="primary">LOC108624470</name>
    <name evidence="13" type="synonym">LOC108624477</name>
    <name evidence="14" type="synonym">LOC108627279</name>
</gene>
<dbReference type="Pfam" id="PF13017">
    <property type="entry name" value="Maelstrom"/>
    <property type="match status" value="1"/>
</dbReference>
<sequence length="233" mass="26005">MCDAAERQIEDFKVYSTEVLFNEVLNAALKHTEGEDPIPIAVATLEFEKDIFAYTSGSECDFHKFLDNTAQYCSKSIVTRWGYTMCNYCCKHLNIEMIEGVNYPASQEKDEATGTNVDELAARMEWLTAGEKKKKDMNGVCNSHQLKVSAGSHSQEQRGRVKSESLEINDHGKVGAGSSSETNTDRLPQRPLRMPKVMPISLQVSNNTDDSSYEDSFPPIGRGCRNKMTTKGI</sequence>
<dbReference type="GeneID" id="108624477"/>
<evidence type="ECO:0000313" key="12">
    <source>
        <dbReference type="RefSeq" id="XP_017879308.1"/>
    </source>
</evidence>
<evidence type="ECO:0000256" key="5">
    <source>
        <dbReference type="ARBA" id="ARBA00022782"/>
    </source>
</evidence>
<dbReference type="Proteomes" id="UP000694925">
    <property type="component" value="Unplaced"/>
</dbReference>
<dbReference type="GO" id="GO:0034587">
    <property type="term" value="P:piRNA processing"/>
    <property type="evidence" value="ECO:0007669"/>
    <property type="project" value="TreeGrafter"/>
</dbReference>
<evidence type="ECO:0000256" key="3">
    <source>
        <dbReference type="ARBA" id="ARBA00007057"/>
    </source>
</evidence>
<accession>A0AAJ7IX74</accession>
<evidence type="ECO:0000256" key="6">
    <source>
        <dbReference type="ARBA" id="ARBA00023125"/>
    </source>
</evidence>
<feature type="domain" description="Maelstrom" evidence="10">
    <location>
        <begin position="10"/>
        <end position="108"/>
    </location>
</feature>
<feature type="region of interest" description="Disordered" evidence="9">
    <location>
        <begin position="146"/>
        <end position="233"/>
    </location>
</feature>
<keyword evidence="7" id="KW-0943">RNA-mediated gene silencing</keyword>
<feature type="compositionally biased region" description="Basic and acidic residues" evidence="9">
    <location>
        <begin position="155"/>
        <end position="173"/>
    </location>
</feature>
<evidence type="ECO:0000256" key="8">
    <source>
        <dbReference type="ARBA" id="ARBA00023242"/>
    </source>
</evidence>
<dbReference type="GO" id="GO:0043565">
    <property type="term" value="F:sequence-specific DNA binding"/>
    <property type="evidence" value="ECO:0007669"/>
    <property type="project" value="TreeGrafter"/>
</dbReference>
<dbReference type="PANTHER" id="PTHR21358">
    <property type="entry name" value="PROTEIN MAELSTROM HOMOLOG"/>
    <property type="match status" value="1"/>
</dbReference>
<protein>
    <submittedName>
        <fullName evidence="12 13">Protein maelstrom 2-like</fullName>
    </submittedName>
</protein>
<dbReference type="GO" id="GO:0060964">
    <property type="term" value="P:regulation of miRNA-mediated gene silencing"/>
    <property type="evidence" value="ECO:0007669"/>
    <property type="project" value="InterPro"/>
</dbReference>
<keyword evidence="4" id="KW-0963">Cytoplasm</keyword>
<dbReference type="KEGG" id="ccal:108627279"/>
<keyword evidence="11" id="KW-1185">Reference proteome</keyword>
<dbReference type="GO" id="GO:0030154">
    <property type="term" value="P:cell differentiation"/>
    <property type="evidence" value="ECO:0007669"/>
    <property type="project" value="UniProtKB-KW"/>
</dbReference>
<dbReference type="RefSeq" id="XP_017883946.1">
    <property type="nucleotide sequence ID" value="XM_018028457.1"/>
</dbReference>
<dbReference type="GO" id="GO:0045892">
    <property type="term" value="P:negative regulation of DNA-templated transcription"/>
    <property type="evidence" value="ECO:0007669"/>
    <property type="project" value="TreeGrafter"/>
</dbReference>
<dbReference type="RefSeq" id="XP_017879321.1">
    <property type="nucleotide sequence ID" value="XM_018023832.1"/>
</dbReference>
<dbReference type="PANTHER" id="PTHR21358:SF4">
    <property type="entry name" value="PROTEIN MAELSTROM HOMOLOG"/>
    <property type="match status" value="1"/>
</dbReference>
<organism evidence="11 12">
    <name type="scientific">Ceratina calcarata</name>
    <dbReference type="NCBI Taxonomy" id="156304"/>
    <lineage>
        <taxon>Eukaryota</taxon>
        <taxon>Metazoa</taxon>
        <taxon>Ecdysozoa</taxon>
        <taxon>Arthropoda</taxon>
        <taxon>Hexapoda</taxon>
        <taxon>Insecta</taxon>
        <taxon>Pterygota</taxon>
        <taxon>Neoptera</taxon>
        <taxon>Endopterygota</taxon>
        <taxon>Hymenoptera</taxon>
        <taxon>Apocrita</taxon>
        <taxon>Aculeata</taxon>
        <taxon>Apoidea</taxon>
        <taxon>Anthophila</taxon>
        <taxon>Apidae</taxon>
        <taxon>Ceratina</taxon>
        <taxon>Zadontomerus</taxon>
    </lineage>
</organism>